<protein>
    <submittedName>
        <fullName evidence="8">Uncharacterized protein</fullName>
    </submittedName>
</protein>
<dbReference type="PANTHER" id="PTHR45926">
    <property type="entry name" value="OSJNBA0053K19.4 PROTEIN"/>
    <property type="match status" value="1"/>
</dbReference>
<evidence type="ECO:0000256" key="3">
    <source>
        <dbReference type="ARBA" id="ARBA00023163"/>
    </source>
</evidence>
<keyword evidence="1" id="KW-0805">Transcription regulation</keyword>
<accession>A0ABR2TXN5</accession>
<dbReference type="Pfam" id="PF17035">
    <property type="entry name" value="BET"/>
    <property type="match status" value="1"/>
</dbReference>
<dbReference type="InterPro" id="IPR027353">
    <property type="entry name" value="NET_dom"/>
</dbReference>
<dbReference type="Pfam" id="PF00439">
    <property type="entry name" value="Bromodomain"/>
    <property type="match status" value="1"/>
</dbReference>
<keyword evidence="3" id="KW-0804">Transcription</keyword>
<dbReference type="InterPro" id="IPR036427">
    <property type="entry name" value="Bromodomain-like_sf"/>
</dbReference>
<dbReference type="EMBL" id="JBBPBN010000004">
    <property type="protein sequence ID" value="KAK9042110.1"/>
    <property type="molecule type" value="Genomic_DNA"/>
</dbReference>
<feature type="region of interest" description="Disordered" evidence="5">
    <location>
        <begin position="146"/>
        <end position="192"/>
    </location>
</feature>
<feature type="domain" description="NET" evidence="7">
    <location>
        <begin position="165"/>
        <end position="220"/>
    </location>
</feature>
<dbReference type="InterPro" id="IPR038336">
    <property type="entry name" value="NET_sf"/>
</dbReference>
<sequence length="220" mass="25371">MDLGMVKSRMSKNFYGSPLDFVADVRLTFNNAMLYNPKGHEVYVLTEQMLVGFKELFRPLCLKLEEQDEPHERGYYGEELQVSSWDHGEVDRLKKDRKREAERLMVDREDSTYFVARSNRIGGVLGFVSNPNPYPPQPQMQLQAPTMVASPVRPPSVKQLKQPKPKAKDSNKREMSMEEKQKLGMRLQSLPQEKMDNVVQIISRSNGHLRQDGDEIEEDG</sequence>
<organism evidence="8 9">
    <name type="scientific">Hibiscus sabdariffa</name>
    <name type="common">roselle</name>
    <dbReference type="NCBI Taxonomy" id="183260"/>
    <lineage>
        <taxon>Eukaryota</taxon>
        <taxon>Viridiplantae</taxon>
        <taxon>Streptophyta</taxon>
        <taxon>Embryophyta</taxon>
        <taxon>Tracheophyta</taxon>
        <taxon>Spermatophyta</taxon>
        <taxon>Magnoliopsida</taxon>
        <taxon>eudicotyledons</taxon>
        <taxon>Gunneridae</taxon>
        <taxon>Pentapetalae</taxon>
        <taxon>rosids</taxon>
        <taxon>malvids</taxon>
        <taxon>Malvales</taxon>
        <taxon>Malvaceae</taxon>
        <taxon>Malvoideae</taxon>
        <taxon>Hibiscus</taxon>
    </lineage>
</organism>
<dbReference type="Gene3D" id="1.20.920.10">
    <property type="entry name" value="Bromodomain-like"/>
    <property type="match status" value="1"/>
</dbReference>
<keyword evidence="9" id="KW-1185">Reference proteome</keyword>
<dbReference type="Gene3D" id="1.20.1270.220">
    <property type="match status" value="1"/>
</dbReference>
<evidence type="ECO:0000256" key="4">
    <source>
        <dbReference type="PROSITE-ProRule" id="PRU00035"/>
    </source>
</evidence>
<gene>
    <name evidence="8" type="ORF">V6N11_017189</name>
</gene>
<evidence type="ECO:0000256" key="1">
    <source>
        <dbReference type="ARBA" id="ARBA00023015"/>
    </source>
</evidence>
<evidence type="ECO:0000256" key="5">
    <source>
        <dbReference type="SAM" id="MobiDB-lite"/>
    </source>
</evidence>
<comment type="caution">
    <text evidence="8">The sequence shown here is derived from an EMBL/GenBank/DDBJ whole genome shotgun (WGS) entry which is preliminary data.</text>
</comment>
<name>A0ABR2TXN5_9ROSI</name>
<evidence type="ECO:0000256" key="2">
    <source>
        <dbReference type="ARBA" id="ARBA00023117"/>
    </source>
</evidence>
<dbReference type="Proteomes" id="UP001396334">
    <property type="component" value="Unassembled WGS sequence"/>
</dbReference>
<evidence type="ECO:0000313" key="9">
    <source>
        <dbReference type="Proteomes" id="UP001396334"/>
    </source>
</evidence>
<evidence type="ECO:0000259" key="7">
    <source>
        <dbReference type="PROSITE" id="PS51525"/>
    </source>
</evidence>
<reference evidence="8 9" key="1">
    <citation type="journal article" date="2024" name="G3 (Bethesda)">
        <title>Genome assembly of Hibiscus sabdariffa L. provides insights into metabolisms of medicinal natural products.</title>
        <authorList>
            <person name="Kim T."/>
        </authorList>
    </citation>
    <scope>NUCLEOTIDE SEQUENCE [LARGE SCALE GENOMIC DNA]</scope>
    <source>
        <strain evidence="8">TK-2024</strain>
        <tissue evidence="8">Old leaves</tissue>
    </source>
</reference>
<evidence type="ECO:0000259" key="6">
    <source>
        <dbReference type="PROSITE" id="PS50014"/>
    </source>
</evidence>
<evidence type="ECO:0000313" key="8">
    <source>
        <dbReference type="EMBL" id="KAK9042110.1"/>
    </source>
</evidence>
<dbReference type="PRINTS" id="PR00503">
    <property type="entry name" value="BROMODOMAIN"/>
</dbReference>
<keyword evidence="2 4" id="KW-0103">Bromodomain</keyword>
<dbReference type="InterPro" id="IPR001487">
    <property type="entry name" value="Bromodomain"/>
</dbReference>
<feature type="compositionally biased region" description="Basic and acidic residues" evidence="5">
    <location>
        <begin position="166"/>
        <end position="182"/>
    </location>
</feature>
<proteinExistence type="predicted"/>
<feature type="domain" description="Bromo" evidence="6">
    <location>
        <begin position="1"/>
        <end position="43"/>
    </location>
</feature>
<dbReference type="PROSITE" id="PS50014">
    <property type="entry name" value="BROMODOMAIN_2"/>
    <property type="match status" value="1"/>
</dbReference>
<dbReference type="SUPFAM" id="SSF47370">
    <property type="entry name" value="Bromodomain"/>
    <property type="match status" value="1"/>
</dbReference>
<dbReference type="PROSITE" id="PS51525">
    <property type="entry name" value="NET"/>
    <property type="match status" value="1"/>
</dbReference>